<evidence type="ECO:0000313" key="3">
    <source>
        <dbReference type="Proteomes" id="UP000024942"/>
    </source>
</evidence>
<reference evidence="2 3" key="1">
    <citation type="journal article" date="2014" name="Antonie Van Leeuwenhoek">
        <title>Hyphomonas beringensis sp. nov. and Hyphomonas chukchiensis sp. nov., isolated from surface seawater of the Bering Sea and Chukchi Sea.</title>
        <authorList>
            <person name="Li C."/>
            <person name="Lai Q."/>
            <person name="Li G."/>
            <person name="Dong C."/>
            <person name="Wang J."/>
            <person name="Liao Y."/>
            <person name="Shao Z."/>
        </authorList>
    </citation>
    <scope>NUCLEOTIDE SEQUENCE [LARGE SCALE GENOMIC DNA]</scope>
    <source>
        <strain evidence="2 3">SCH89</strain>
    </source>
</reference>
<name>A0A059G1X3_9PROT</name>
<dbReference type="eggNOG" id="ENOG5032SS8">
    <property type="taxonomic scope" value="Bacteria"/>
</dbReference>
<accession>A0A059G1X3</accession>
<evidence type="ECO:0000313" key="2">
    <source>
        <dbReference type="EMBL" id="KDA00852.1"/>
    </source>
</evidence>
<comment type="similarity">
    <text evidence="1">Belongs to the UPF0311 family.</text>
</comment>
<dbReference type="EMBL" id="ARYL01000046">
    <property type="protein sequence ID" value="KDA00852.1"/>
    <property type="molecule type" value="Genomic_DNA"/>
</dbReference>
<dbReference type="InterPro" id="IPR020915">
    <property type="entry name" value="UPF0311"/>
</dbReference>
<dbReference type="PANTHER" id="PTHR37315:SF1">
    <property type="entry name" value="UPF0311 PROTEIN BLR7842"/>
    <property type="match status" value="1"/>
</dbReference>
<dbReference type="STRING" id="1280953.HOC_18494"/>
<gene>
    <name evidence="2" type="ORF">HOC_18494</name>
</gene>
<dbReference type="Proteomes" id="UP000024942">
    <property type="component" value="Unassembled WGS sequence"/>
</dbReference>
<dbReference type="RefSeq" id="WP_051625090.1">
    <property type="nucleotide sequence ID" value="NZ_ARYL01000046.1"/>
</dbReference>
<dbReference type="OrthoDB" id="5294829at2"/>
<evidence type="ECO:0000256" key="1">
    <source>
        <dbReference type="HAMAP-Rule" id="MF_00775"/>
    </source>
</evidence>
<dbReference type="AlphaFoldDB" id="A0A059G1X3"/>
<protein>
    <recommendedName>
        <fullName evidence="1">UPF0311 protein HOC_18494</fullName>
    </recommendedName>
</protein>
<keyword evidence="3" id="KW-1185">Reference proteome</keyword>
<organism evidence="2 3">
    <name type="scientific">Hyphomonas oceanitis SCH89</name>
    <dbReference type="NCBI Taxonomy" id="1280953"/>
    <lineage>
        <taxon>Bacteria</taxon>
        <taxon>Pseudomonadati</taxon>
        <taxon>Pseudomonadota</taxon>
        <taxon>Alphaproteobacteria</taxon>
        <taxon>Hyphomonadales</taxon>
        <taxon>Hyphomonadaceae</taxon>
        <taxon>Hyphomonas</taxon>
    </lineage>
</organism>
<sequence length="153" mass="17190">MQLVPLLTFRNELAAVQPIGDTPFGHRITYIIGEGRFEGERLRGRILPGGGDWMIKGANGLARLDVRKTFATDDDALIHVTYTGLYKFNDEVDARLAAGHDCEFGETLFLSQMQFETSHPEYAWLNETLAIGEGRETRTGVEYRVFAIDPLLQ</sequence>
<dbReference type="Pfam" id="PF11578">
    <property type="entry name" value="DUF3237"/>
    <property type="match status" value="1"/>
</dbReference>
<proteinExistence type="inferred from homology"/>
<dbReference type="PANTHER" id="PTHR37315">
    <property type="entry name" value="UPF0311 PROTEIN BLR7842"/>
    <property type="match status" value="1"/>
</dbReference>
<dbReference type="PATRIC" id="fig|1280953.3.peg.3701"/>
<comment type="caution">
    <text evidence="2">The sequence shown here is derived from an EMBL/GenBank/DDBJ whole genome shotgun (WGS) entry which is preliminary data.</text>
</comment>
<dbReference type="HAMAP" id="MF_00775">
    <property type="entry name" value="UPF0311"/>
    <property type="match status" value="1"/>
</dbReference>
<dbReference type="Gene3D" id="2.40.160.20">
    <property type="match status" value="1"/>
</dbReference>